<dbReference type="RefSeq" id="WP_345557261.1">
    <property type="nucleotide sequence ID" value="NZ_BAABIK010000018.1"/>
</dbReference>
<dbReference type="EMBL" id="BAABIK010000018">
    <property type="protein sequence ID" value="GAA4947071.1"/>
    <property type="molecule type" value="Genomic_DNA"/>
</dbReference>
<evidence type="ECO:0000256" key="1">
    <source>
        <dbReference type="SAM" id="MobiDB-lite"/>
    </source>
</evidence>
<accession>A0ABP9GNF7</accession>
<sequence length="69" mass="7221">MTADPVGGSARARGCTPERLRLLPLEAEATRRGVGTAVTVVPRIAAQPPRTTENPHGFADSSLRDGGVR</sequence>
<feature type="region of interest" description="Disordered" evidence="1">
    <location>
        <begin position="42"/>
        <end position="69"/>
    </location>
</feature>
<gene>
    <name evidence="2" type="ORF">GCM10023224_33330</name>
</gene>
<comment type="caution">
    <text evidence="2">The sequence shown here is derived from an EMBL/GenBank/DDBJ whole genome shotgun (WGS) entry which is preliminary data.</text>
</comment>
<protein>
    <submittedName>
        <fullName evidence="2">Uncharacterized protein</fullName>
    </submittedName>
</protein>
<evidence type="ECO:0000313" key="2">
    <source>
        <dbReference type="EMBL" id="GAA4947071.1"/>
    </source>
</evidence>
<organism evidence="2 3">
    <name type="scientific">Streptomonospora halophila</name>
    <dbReference type="NCBI Taxonomy" id="427369"/>
    <lineage>
        <taxon>Bacteria</taxon>
        <taxon>Bacillati</taxon>
        <taxon>Actinomycetota</taxon>
        <taxon>Actinomycetes</taxon>
        <taxon>Streptosporangiales</taxon>
        <taxon>Nocardiopsidaceae</taxon>
        <taxon>Streptomonospora</taxon>
    </lineage>
</organism>
<name>A0ABP9GNF7_9ACTN</name>
<keyword evidence="3" id="KW-1185">Reference proteome</keyword>
<dbReference type="Proteomes" id="UP001499993">
    <property type="component" value="Unassembled WGS sequence"/>
</dbReference>
<proteinExistence type="predicted"/>
<reference evidence="3" key="1">
    <citation type="journal article" date="2019" name="Int. J. Syst. Evol. Microbiol.">
        <title>The Global Catalogue of Microorganisms (GCM) 10K type strain sequencing project: providing services to taxonomists for standard genome sequencing and annotation.</title>
        <authorList>
            <consortium name="The Broad Institute Genomics Platform"/>
            <consortium name="The Broad Institute Genome Sequencing Center for Infectious Disease"/>
            <person name="Wu L."/>
            <person name="Ma J."/>
        </authorList>
    </citation>
    <scope>NUCLEOTIDE SEQUENCE [LARGE SCALE GENOMIC DNA]</scope>
    <source>
        <strain evidence="3">JCM 18123</strain>
    </source>
</reference>
<evidence type="ECO:0000313" key="3">
    <source>
        <dbReference type="Proteomes" id="UP001499993"/>
    </source>
</evidence>